<dbReference type="InterPro" id="IPR023827">
    <property type="entry name" value="Peptidase_S8_Asp-AS"/>
</dbReference>
<dbReference type="PROSITE" id="PS00136">
    <property type="entry name" value="SUBTILASE_ASP"/>
    <property type="match status" value="1"/>
</dbReference>
<protein>
    <submittedName>
        <fullName evidence="8">S8 family serine peptidase</fullName>
    </submittedName>
</protein>
<dbReference type="SUPFAM" id="SSF52743">
    <property type="entry name" value="Subtilisin-like"/>
    <property type="match status" value="1"/>
</dbReference>
<dbReference type="InterPro" id="IPR000209">
    <property type="entry name" value="Peptidase_S8/S53_dom"/>
</dbReference>
<evidence type="ECO:0000256" key="4">
    <source>
        <dbReference type="ARBA" id="ARBA00022825"/>
    </source>
</evidence>
<dbReference type="InterPro" id="IPR023828">
    <property type="entry name" value="Peptidase_S8_Ser-AS"/>
</dbReference>
<comment type="caution">
    <text evidence="8">The sequence shown here is derived from an EMBL/GenBank/DDBJ whole genome shotgun (WGS) entry which is preliminary data.</text>
</comment>
<dbReference type="PROSITE" id="PS00137">
    <property type="entry name" value="SUBTILASE_HIS"/>
    <property type="match status" value="1"/>
</dbReference>
<comment type="similarity">
    <text evidence="1 5 6">Belongs to the peptidase S8 family.</text>
</comment>
<dbReference type="InterPro" id="IPR050131">
    <property type="entry name" value="Peptidase_S8_subtilisin-like"/>
</dbReference>
<sequence>MGEYSRRSALRAVGAAIGGLSVGVTVTAAERTDRFVVRTKGRTTAGDVEAAGLSVVHDLTEVGYVVAEGSERDAKRAPGEYAPDVSFALDGAVESASVDEHAASATDEPFYGLQWDKRAQGVPTAHETTRGEGARVAIIDTGVAASHPDLAHAVNEDLSRNFTGDGQGAANAAGGYHGTHVAGIVAANDENEFGTVGTAPGAELVDCRVFADDGDATFGGIMAAIAYSASAGCDVANVSLGSYPIPRAAYGRFLAQFLHRTTSYATRNGTLLVASTGNDGANLKYDGPVVSIPAEAPDALAVSATGPIGFNHGDPGVEDGPDTPAPYSNHGSNVVDLSAPGGNYDTAFPQGWFYDLVLSTASVPQFDAAGDYAGAAHTHFWMSGTSMAAPQVAGVAALVSAVDGRLKPKQVQRVLEQTAADAPGGKEYHGKGFVDPVAALESLS</sequence>
<dbReference type="AlphaFoldDB" id="A0ABD5VH10"/>
<keyword evidence="9" id="KW-1185">Reference proteome</keyword>
<name>A0ABD5VH10_9EURY</name>
<evidence type="ECO:0000256" key="1">
    <source>
        <dbReference type="ARBA" id="ARBA00011073"/>
    </source>
</evidence>
<evidence type="ECO:0000256" key="5">
    <source>
        <dbReference type="PROSITE-ProRule" id="PRU01240"/>
    </source>
</evidence>
<proteinExistence type="inferred from homology"/>
<evidence type="ECO:0000259" key="7">
    <source>
        <dbReference type="Pfam" id="PF00082"/>
    </source>
</evidence>
<dbReference type="PANTHER" id="PTHR43806">
    <property type="entry name" value="PEPTIDASE S8"/>
    <property type="match status" value="1"/>
</dbReference>
<feature type="active site" description="Charge relay system" evidence="5">
    <location>
        <position position="140"/>
    </location>
</feature>
<dbReference type="PANTHER" id="PTHR43806:SF11">
    <property type="entry name" value="CEREVISIN-RELATED"/>
    <property type="match status" value="1"/>
</dbReference>
<evidence type="ECO:0000313" key="8">
    <source>
        <dbReference type="EMBL" id="MFC6953465.1"/>
    </source>
</evidence>
<keyword evidence="2 5" id="KW-0645">Protease</keyword>
<reference evidence="8 9" key="1">
    <citation type="journal article" date="2019" name="Int. J. Syst. Evol. Microbiol.">
        <title>The Global Catalogue of Microorganisms (GCM) 10K type strain sequencing project: providing services to taxonomists for standard genome sequencing and annotation.</title>
        <authorList>
            <consortium name="The Broad Institute Genomics Platform"/>
            <consortium name="The Broad Institute Genome Sequencing Center for Infectious Disease"/>
            <person name="Wu L."/>
            <person name="Ma J."/>
        </authorList>
    </citation>
    <scope>NUCLEOTIDE SEQUENCE [LARGE SCALE GENOMIC DNA]</scope>
    <source>
        <strain evidence="8 9">GX26</strain>
    </source>
</reference>
<dbReference type="EMBL" id="JBHSXN010000002">
    <property type="protein sequence ID" value="MFC6953465.1"/>
    <property type="molecule type" value="Genomic_DNA"/>
</dbReference>
<dbReference type="GO" id="GO:0006508">
    <property type="term" value="P:proteolysis"/>
    <property type="evidence" value="ECO:0007669"/>
    <property type="project" value="UniProtKB-KW"/>
</dbReference>
<evidence type="ECO:0000256" key="3">
    <source>
        <dbReference type="ARBA" id="ARBA00022801"/>
    </source>
</evidence>
<dbReference type="GO" id="GO:0004252">
    <property type="term" value="F:serine-type endopeptidase activity"/>
    <property type="evidence" value="ECO:0007669"/>
    <property type="project" value="UniProtKB-UniRule"/>
</dbReference>
<dbReference type="PRINTS" id="PR00723">
    <property type="entry name" value="SUBTILISIN"/>
</dbReference>
<feature type="domain" description="Peptidase S8/S53" evidence="7">
    <location>
        <begin position="131"/>
        <end position="424"/>
    </location>
</feature>
<dbReference type="InterPro" id="IPR036852">
    <property type="entry name" value="Peptidase_S8/S53_dom_sf"/>
</dbReference>
<evidence type="ECO:0000256" key="2">
    <source>
        <dbReference type="ARBA" id="ARBA00022670"/>
    </source>
</evidence>
<keyword evidence="4 5" id="KW-0720">Serine protease</keyword>
<dbReference type="PROSITE" id="PS00138">
    <property type="entry name" value="SUBTILASE_SER"/>
    <property type="match status" value="1"/>
</dbReference>
<organism evidence="8 9">
    <name type="scientific">Halorubellus litoreus</name>
    <dbReference type="NCBI Taxonomy" id="755308"/>
    <lineage>
        <taxon>Archaea</taxon>
        <taxon>Methanobacteriati</taxon>
        <taxon>Methanobacteriota</taxon>
        <taxon>Stenosarchaea group</taxon>
        <taxon>Halobacteria</taxon>
        <taxon>Halobacteriales</taxon>
        <taxon>Halorubellaceae</taxon>
        <taxon>Halorubellus</taxon>
    </lineage>
</organism>
<feature type="active site" description="Charge relay system" evidence="5">
    <location>
        <position position="177"/>
    </location>
</feature>
<keyword evidence="3 5" id="KW-0378">Hydrolase</keyword>
<dbReference type="PROSITE" id="PS51892">
    <property type="entry name" value="SUBTILASE"/>
    <property type="match status" value="1"/>
</dbReference>
<dbReference type="Gene3D" id="3.40.50.200">
    <property type="entry name" value="Peptidase S8/S53 domain"/>
    <property type="match status" value="1"/>
</dbReference>
<dbReference type="Pfam" id="PF00082">
    <property type="entry name" value="Peptidase_S8"/>
    <property type="match status" value="1"/>
</dbReference>
<dbReference type="Proteomes" id="UP001596395">
    <property type="component" value="Unassembled WGS sequence"/>
</dbReference>
<feature type="active site" description="Charge relay system" evidence="5">
    <location>
        <position position="386"/>
    </location>
</feature>
<dbReference type="InterPro" id="IPR015500">
    <property type="entry name" value="Peptidase_S8_subtilisin-rel"/>
</dbReference>
<dbReference type="RefSeq" id="WP_336350423.1">
    <property type="nucleotide sequence ID" value="NZ_JAZAQL010000002.1"/>
</dbReference>
<evidence type="ECO:0000313" key="9">
    <source>
        <dbReference type="Proteomes" id="UP001596395"/>
    </source>
</evidence>
<evidence type="ECO:0000256" key="6">
    <source>
        <dbReference type="RuleBase" id="RU003355"/>
    </source>
</evidence>
<dbReference type="InterPro" id="IPR022398">
    <property type="entry name" value="Peptidase_S8_His-AS"/>
</dbReference>
<accession>A0ABD5VH10</accession>
<gene>
    <name evidence="8" type="ORF">ACFQGB_11380</name>
</gene>